<dbReference type="PANTHER" id="PTHR18901:SF38">
    <property type="entry name" value="PSEUDOURIDINE-5'-PHOSPHATASE"/>
    <property type="match status" value="1"/>
</dbReference>
<dbReference type="GeneID" id="36559313"/>
<dbReference type="SFLD" id="SFLDS00003">
    <property type="entry name" value="Haloacid_Dehalogenase"/>
    <property type="match status" value="1"/>
</dbReference>
<dbReference type="InterPro" id="IPR006439">
    <property type="entry name" value="HAD-SF_hydro_IA"/>
</dbReference>
<dbReference type="SFLD" id="SFLDG01129">
    <property type="entry name" value="C1.5:_HAD__Beta-PGM__Phosphata"/>
    <property type="match status" value="1"/>
</dbReference>
<evidence type="ECO:0000313" key="1">
    <source>
        <dbReference type="EMBL" id="PLB47506.1"/>
    </source>
</evidence>
<dbReference type="VEuPathDB" id="FungiDB:P170DRAFT_456375"/>
<dbReference type="PANTHER" id="PTHR18901">
    <property type="entry name" value="2-DEOXYGLUCOSE-6-PHOSPHATE PHOSPHATASE 2"/>
    <property type="match status" value="1"/>
</dbReference>
<name>A0A2I2G3Q1_9EURO</name>
<dbReference type="Gene3D" id="3.40.50.1000">
    <property type="entry name" value="HAD superfamily/HAD-like"/>
    <property type="match status" value="1"/>
</dbReference>
<dbReference type="RefSeq" id="XP_024702808.1">
    <property type="nucleotide sequence ID" value="XM_024851614.1"/>
</dbReference>
<protein>
    <submittedName>
        <fullName evidence="1">Putative haloacid-halidohydrolase</fullName>
    </submittedName>
</protein>
<dbReference type="InterPro" id="IPR036412">
    <property type="entry name" value="HAD-like_sf"/>
</dbReference>
<dbReference type="InterPro" id="IPR023198">
    <property type="entry name" value="PGP-like_dom2"/>
</dbReference>
<sequence>MATAPSDLPRVRACLFDMDGLLIDSEDIYTAITNQILQEHGKPLLPWSIKAQLQGRPQTEASKIFHQWAQLPITPEEYASRQAALQLEKFGESQPLPGVRILLDKLLSTQSTDQPVHIALATSSHERNYRLKTDHLQELFARFPESQRVLGDDPRIGKGRGKPLPDIYLLALETINTNLRQRGETEITPEECLVFEDAVPGVEAGRRAGMRVVWAPHPGLLEAYKGREAEVLAGLTGEHKEEEKSAAEKDADDLVAKKLQSSGKPGELHDGWGDLIPTLENFPYERYGIRPA</sequence>
<dbReference type="GO" id="GO:0016791">
    <property type="term" value="F:phosphatase activity"/>
    <property type="evidence" value="ECO:0007669"/>
    <property type="project" value="TreeGrafter"/>
</dbReference>
<evidence type="ECO:0000313" key="2">
    <source>
        <dbReference type="Proteomes" id="UP000234275"/>
    </source>
</evidence>
<keyword evidence="2" id="KW-1185">Reference proteome</keyword>
<dbReference type="InterPro" id="IPR023214">
    <property type="entry name" value="HAD_sf"/>
</dbReference>
<proteinExistence type="predicted"/>
<organism evidence="1 2">
    <name type="scientific">Aspergillus steynii IBT 23096</name>
    <dbReference type="NCBI Taxonomy" id="1392250"/>
    <lineage>
        <taxon>Eukaryota</taxon>
        <taxon>Fungi</taxon>
        <taxon>Dikarya</taxon>
        <taxon>Ascomycota</taxon>
        <taxon>Pezizomycotina</taxon>
        <taxon>Eurotiomycetes</taxon>
        <taxon>Eurotiomycetidae</taxon>
        <taxon>Eurotiales</taxon>
        <taxon>Aspergillaceae</taxon>
        <taxon>Aspergillus</taxon>
        <taxon>Aspergillus subgen. Circumdati</taxon>
    </lineage>
</organism>
<keyword evidence="1" id="KW-0378">Hydrolase</keyword>
<dbReference type="Proteomes" id="UP000234275">
    <property type="component" value="Unassembled WGS sequence"/>
</dbReference>
<gene>
    <name evidence="1" type="ORF">P170DRAFT_456375</name>
</gene>
<dbReference type="NCBIfam" id="TIGR01509">
    <property type="entry name" value="HAD-SF-IA-v3"/>
    <property type="match status" value="1"/>
</dbReference>
<dbReference type="SUPFAM" id="SSF56784">
    <property type="entry name" value="HAD-like"/>
    <property type="match status" value="1"/>
</dbReference>
<dbReference type="Gene3D" id="1.10.150.240">
    <property type="entry name" value="Putative phosphatase, domain 2"/>
    <property type="match status" value="1"/>
</dbReference>
<dbReference type="OrthoDB" id="40579at2759"/>
<dbReference type="AlphaFoldDB" id="A0A2I2G3Q1"/>
<dbReference type="FunFam" id="3.40.50.1000:FF:000131">
    <property type="entry name" value="HAD superfamily hydrolase, putative"/>
    <property type="match status" value="1"/>
</dbReference>
<accession>A0A2I2G3Q1</accession>
<dbReference type="EMBL" id="MSFO01000005">
    <property type="protein sequence ID" value="PLB47506.1"/>
    <property type="molecule type" value="Genomic_DNA"/>
</dbReference>
<comment type="caution">
    <text evidence="1">The sequence shown here is derived from an EMBL/GenBank/DDBJ whole genome shotgun (WGS) entry which is preliminary data.</text>
</comment>
<dbReference type="STRING" id="1392250.A0A2I2G3Q1"/>
<dbReference type="Pfam" id="PF00702">
    <property type="entry name" value="Hydrolase"/>
    <property type="match status" value="1"/>
</dbReference>
<reference evidence="1 2" key="1">
    <citation type="submission" date="2016-12" db="EMBL/GenBank/DDBJ databases">
        <title>The genomes of Aspergillus section Nigri reveals drivers in fungal speciation.</title>
        <authorList>
            <consortium name="DOE Joint Genome Institute"/>
            <person name="Vesth T.C."/>
            <person name="Nybo J."/>
            <person name="Theobald S."/>
            <person name="Brandl J."/>
            <person name="Frisvad J.C."/>
            <person name="Nielsen K.F."/>
            <person name="Lyhne E.K."/>
            <person name="Kogle M.E."/>
            <person name="Kuo A."/>
            <person name="Riley R."/>
            <person name="Clum A."/>
            <person name="Nolan M."/>
            <person name="Lipzen A."/>
            <person name="Salamov A."/>
            <person name="Henrissat B."/>
            <person name="Wiebenga A."/>
            <person name="De Vries R.P."/>
            <person name="Grigoriev I.V."/>
            <person name="Mortensen U.H."/>
            <person name="Andersen M.R."/>
            <person name="Baker S.E."/>
        </authorList>
    </citation>
    <scope>NUCLEOTIDE SEQUENCE [LARGE SCALE GENOMIC DNA]</scope>
    <source>
        <strain evidence="1 2">IBT 23096</strain>
    </source>
</reference>
<dbReference type="FunFam" id="1.10.150.240:FF:000001">
    <property type="entry name" value="Haloacid dehalogenase-like hydrolase domain"/>
    <property type="match status" value="1"/>
</dbReference>